<evidence type="ECO:0000256" key="1">
    <source>
        <dbReference type="ARBA" id="ARBA00008857"/>
    </source>
</evidence>
<dbReference type="InterPro" id="IPR010998">
    <property type="entry name" value="Integrase_recombinase_N"/>
</dbReference>
<keyword evidence="2 4" id="KW-0238">DNA-binding</keyword>
<dbReference type="InterPro" id="IPR044068">
    <property type="entry name" value="CB"/>
</dbReference>
<name>A0A923RQ10_9FIRM</name>
<sequence>MFFLNKKENMTLGELLNEWIELHQMRVHDGTTYGYIKSINLLKNYDIYNKKIKNIKGEDIQSIYYEFNKKEKKRNTIINYSKVLNMSFKYAEEKGYIEETPCKNLVIPAKNVHIVDPFTAEEVEKILKVEMKEWTRDAIEIAFRTGLRKGEIFALTKDAINFEENFIIVKQSQSLDKKGKTVIGKTKTPSSKRRVDCDEATIKILRKYYENSKSEFIFSWNDGRMIVPYNIAHTLKKKCKIAGVRPRRFHDLRHAHATFLLLNNVHIKVVQERLGHANIIETLKTYSHIIPTIQKTAVEALDKLNFD</sequence>
<dbReference type="AlphaFoldDB" id="A0A923RQ10"/>
<dbReference type="SUPFAM" id="SSF56349">
    <property type="entry name" value="DNA breaking-rejoining enzymes"/>
    <property type="match status" value="1"/>
</dbReference>
<evidence type="ECO:0000259" key="6">
    <source>
        <dbReference type="PROSITE" id="PS51900"/>
    </source>
</evidence>
<keyword evidence="8" id="KW-1185">Reference proteome</keyword>
<proteinExistence type="inferred from homology"/>
<dbReference type="GO" id="GO:0003677">
    <property type="term" value="F:DNA binding"/>
    <property type="evidence" value="ECO:0007669"/>
    <property type="project" value="UniProtKB-UniRule"/>
</dbReference>
<dbReference type="GO" id="GO:0006310">
    <property type="term" value="P:DNA recombination"/>
    <property type="evidence" value="ECO:0007669"/>
    <property type="project" value="UniProtKB-KW"/>
</dbReference>
<dbReference type="PANTHER" id="PTHR30349">
    <property type="entry name" value="PHAGE INTEGRASE-RELATED"/>
    <property type="match status" value="1"/>
</dbReference>
<dbReference type="CDD" id="cd01189">
    <property type="entry name" value="INT_ICEBs1_C_like"/>
    <property type="match status" value="1"/>
</dbReference>
<protein>
    <submittedName>
        <fullName evidence="7">Site-specific integrase</fullName>
    </submittedName>
</protein>
<evidence type="ECO:0000313" key="8">
    <source>
        <dbReference type="Proteomes" id="UP000652477"/>
    </source>
</evidence>
<accession>A0A923RQ10</accession>
<dbReference type="InterPro" id="IPR011010">
    <property type="entry name" value="DNA_brk_join_enz"/>
</dbReference>
<comment type="similarity">
    <text evidence="1">Belongs to the 'phage' integrase family.</text>
</comment>
<dbReference type="Gene3D" id="1.10.150.130">
    <property type="match status" value="1"/>
</dbReference>
<dbReference type="GO" id="GO:0015074">
    <property type="term" value="P:DNA integration"/>
    <property type="evidence" value="ECO:0007669"/>
    <property type="project" value="InterPro"/>
</dbReference>
<gene>
    <name evidence="7" type="ORF">H8S37_04395</name>
</gene>
<feature type="domain" description="Core-binding (CB)" evidence="6">
    <location>
        <begin position="10"/>
        <end position="92"/>
    </location>
</feature>
<reference evidence="7" key="1">
    <citation type="submission" date="2020-08" db="EMBL/GenBank/DDBJ databases">
        <title>Genome public.</title>
        <authorList>
            <person name="Liu C."/>
            <person name="Sun Q."/>
        </authorList>
    </citation>
    <scope>NUCLEOTIDE SEQUENCE</scope>
    <source>
        <strain evidence="7">NSJ-55</strain>
    </source>
</reference>
<evidence type="ECO:0000256" key="2">
    <source>
        <dbReference type="ARBA" id="ARBA00023125"/>
    </source>
</evidence>
<dbReference type="InterPro" id="IPR050090">
    <property type="entry name" value="Tyrosine_recombinase_XerCD"/>
</dbReference>
<dbReference type="Pfam" id="PF00589">
    <property type="entry name" value="Phage_integrase"/>
    <property type="match status" value="1"/>
</dbReference>
<evidence type="ECO:0000313" key="7">
    <source>
        <dbReference type="EMBL" id="MBC5688173.1"/>
    </source>
</evidence>
<dbReference type="RefSeq" id="WP_186874807.1">
    <property type="nucleotide sequence ID" value="NZ_JACOPF010000001.1"/>
</dbReference>
<dbReference type="EMBL" id="JACOPF010000001">
    <property type="protein sequence ID" value="MBC5688173.1"/>
    <property type="molecule type" value="Genomic_DNA"/>
</dbReference>
<dbReference type="PROSITE" id="PS51900">
    <property type="entry name" value="CB"/>
    <property type="match status" value="1"/>
</dbReference>
<evidence type="ECO:0000259" key="5">
    <source>
        <dbReference type="PROSITE" id="PS51898"/>
    </source>
</evidence>
<dbReference type="Proteomes" id="UP000652477">
    <property type="component" value="Unassembled WGS sequence"/>
</dbReference>
<dbReference type="Gene3D" id="1.10.443.10">
    <property type="entry name" value="Intergrase catalytic core"/>
    <property type="match status" value="1"/>
</dbReference>
<dbReference type="InterPro" id="IPR013762">
    <property type="entry name" value="Integrase-like_cat_sf"/>
</dbReference>
<organism evidence="7 8">
    <name type="scientific">Mediterraneibacter hominis</name>
    <dbReference type="NCBI Taxonomy" id="2763054"/>
    <lineage>
        <taxon>Bacteria</taxon>
        <taxon>Bacillati</taxon>
        <taxon>Bacillota</taxon>
        <taxon>Clostridia</taxon>
        <taxon>Lachnospirales</taxon>
        <taxon>Lachnospiraceae</taxon>
        <taxon>Mediterraneibacter</taxon>
    </lineage>
</organism>
<dbReference type="PROSITE" id="PS51898">
    <property type="entry name" value="TYR_RECOMBINASE"/>
    <property type="match status" value="1"/>
</dbReference>
<keyword evidence="3" id="KW-0233">DNA recombination</keyword>
<feature type="domain" description="Tyr recombinase" evidence="5">
    <location>
        <begin position="113"/>
        <end position="299"/>
    </location>
</feature>
<evidence type="ECO:0000256" key="3">
    <source>
        <dbReference type="ARBA" id="ARBA00023172"/>
    </source>
</evidence>
<evidence type="ECO:0000256" key="4">
    <source>
        <dbReference type="PROSITE-ProRule" id="PRU01248"/>
    </source>
</evidence>
<dbReference type="InterPro" id="IPR002104">
    <property type="entry name" value="Integrase_catalytic"/>
</dbReference>
<dbReference type="PANTHER" id="PTHR30349:SF64">
    <property type="entry name" value="PROPHAGE INTEGRASE INTD-RELATED"/>
    <property type="match status" value="1"/>
</dbReference>
<comment type="caution">
    <text evidence="7">The sequence shown here is derived from an EMBL/GenBank/DDBJ whole genome shotgun (WGS) entry which is preliminary data.</text>
</comment>